<feature type="domain" description="DUF6875" evidence="1">
    <location>
        <begin position="43"/>
        <end position="179"/>
    </location>
</feature>
<dbReference type="KEGG" id="sroi:IAG44_20440"/>
<evidence type="ECO:0000313" key="2">
    <source>
        <dbReference type="EMBL" id="QNP71562.1"/>
    </source>
</evidence>
<evidence type="ECO:0000259" key="1">
    <source>
        <dbReference type="Pfam" id="PF21780"/>
    </source>
</evidence>
<organism evidence="2 3">
    <name type="scientific">Streptomyces roseirectus</name>
    <dbReference type="NCBI Taxonomy" id="2768066"/>
    <lineage>
        <taxon>Bacteria</taxon>
        <taxon>Bacillati</taxon>
        <taxon>Actinomycetota</taxon>
        <taxon>Actinomycetes</taxon>
        <taxon>Kitasatosporales</taxon>
        <taxon>Streptomycetaceae</taxon>
        <taxon>Streptomyces</taxon>
    </lineage>
</organism>
<proteinExistence type="predicted"/>
<evidence type="ECO:0000313" key="3">
    <source>
        <dbReference type="Proteomes" id="UP000516052"/>
    </source>
</evidence>
<name>A0A7H0IFJ6_9ACTN</name>
<dbReference type="EMBL" id="CP060828">
    <property type="protein sequence ID" value="QNP71562.1"/>
    <property type="molecule type" value="Genomic_DNA"/>
</dbReference>
<keyword evidence="3" id="KW-1185">Reference proteome</keyword>
<dbReference type="InterPro" id="IPR049240">
    <property type="entry name" value="DUF6875"/>
</dbReference>
<sequence length="225" mass="24774">MTTGPRTGAPRTPAGALRLVEAQTAEPRAVDISGYVDAVSAHCPYLAPSVRRGLTMWTVYEVTSDDREFVEAGLFHAGVQAAEWVRPLAARPHGALVCENVVLLGDTIAGRLLDWPHWALKHLYGPVGLMVGKFHHGEERHDREDRPIPPPPYSFLPVRPAVRARDPRFLADTPDLADALAVAEDDGRDVFAQLSPDWQAVKAWSRSLLVPPRPARQRKPPAEAR</sequence>
<accession>A0A7H0IFJ6</accession>
<dbReference type="RefSeq" id="WP_187748531.1">
    <property type="nucleotide sequence ID" value="NZ_CP060828.1"/>
</dbReference>
<reference evidence="2 3" key="1">
    <citation type="submission" date="2020-08" db="EMBL/GenBank/DDBJ databases">
        <title>A novel species.</title>
        <authorList>
            <person name="Gao J."/>
        </authorList>
    </citation>
    <scope>NUCLEOTIDE SEQUENCE [LARGE SCALE GENOMIC DNA]</scope>
    <source>
        <strain evidence="2 3">CRXT-G-22</strain>
    </source>
</reference>
<dbReference type="Pfam" id="PF21780">
    <property type="entry name" value="DUF6875"/>
    <property type="match status" value="1"/>
</dbReference>
<dbReference type="AlphaFoldDB" id="A0A7H0IFJ6"/>
<gene>
    <name evidence="2" type="ORF">IAG44_20440</name>
</gene>
<protein>
    <recommendedName>
        <fullName evidence="1">DUF6875 domain-containing protein</fullName>
    </recommendedName>
</protein>
<dbReference type="Proteomes" id="UP000516052">
    <property type="component" value="Chromosome"/>
</dbReference>